<feature type="transmembrane region" description="Helical" evidence="7">
    <location>
        <begin position="729"/>
        <end position="751"/>
    </location>
</feature>
<dbReference type="InterPro" id="IPR003599">
    <property type="entry name" value="Ig_sub"/>
</dbReference>
<evidence type="ECO:0000256" key="7">
    <source>
        <dbReference type="SAM" id="Phobius"/>
    </source>
</evidence>
<dbReference type="InterPro" id="IPR036116">
    <property type="entry name" value="FN3_sf"/>
</dbReference>
<dbReference type="InterPro" id="IPR013783">
    <property type="entry name" value="Ig-like_fold"/>
</dbReference>
<evidence type="ECO:0000256" key="3">
    <source>
        <dbReference type="ARBA" id="ARBA00023157"/>
    </source>
</evidence>
<feature type="domain" description="Ig-like" evidence="8">
    <location>
        <begin position="335"/>
        <end position="420"/>
    </location>
</feature>
<dbReference type="SUPFAM" id="SSF48726">
    <property type="entry name" value="Immunoglobulin"/>
    <property type="match status" value="5"/>
</dbReference>
<feature type="compositionally biased region" description="Polar residues" evidence="6">
    <location>
        <begin position="801"/>
        <end position="812"/>
    </location>
</feature>
<gene>
    <name evidence="10" type="ORF">MCOR_26953</name>
</gene>
<dbReference type="InterPro" id="IPR003961">
    <property type="entry name" value="FN3_dom"/>
</dbReference>
<feature type="domain" description="Ig-like" evidence="8">
    <location>
        <begin position="245"/>
        <end position="323"/>
    </location>
</feature>
<dbReference type="CDD" id="cd00063">
    <property type="entry name" value="FN3"/>
    <property type="match status" value="1"/>
</dbReference>
<dbReference type="GO" id="GO:0098609">
    <property type="term" value="P:cell-cell adhesion"/>
    <property type="evidence" value="ECO:0007669"/>
    <property type="project" value="TreeGrafter"/>
</dbReference>
<dbReference type="SUPFAM" id="SSF49265">
    <property type="entry name" value="Fibronectin type III"/>
    <property type="match status" value="1"/>
</dbReference>
<dbReference type="Pfam" id="PF00041">
    <property type="entry name" value="fn3"/>
    <property type="match status" value="1"/>
</dbReference>
<sequence length="834" mass="93569">MFDGPYIVNNIPSSHLIKLRDPTGKRKLSDPVHINRLKIAHIRAPDPAHCLAPLHVESTESEENETLSSDKNDDIEKQPSDTIDSEAHVRRSTRKVNKPMRFRDENFVTSNDIESSTDAKSEKVKRILAKKKNGNQSFLYLVQLVDPPENKPIIRQVKPGPVDSGDTVYLHCSVYGGYPIANISWDCQGKIKDQSSDTLSAVILELVVDRRYDDKICSCSATHLDPSYKHTIQHKLTVYFSPSIPKLSTIPEKPWFVGNTTNVLCLSEEGKPKSEFQWSVNGQLKMENNSVLPIGPLTKNDDNIEVFCNVMNEYTTRHEITLTSEPLHLDVEYNPEVRFDNNVHELYAIEGENVTVKCWAYGNPKAMVHWEASNIELTVPEDGQSVLYIYRIERHQHFFTCHAVSLSTKYGQLVTSKPIEIEVFYQPNITKIEVQDKTHLPEGQNTTLLCQVDSYPLSNISWIYIHNNTLLSENNNVSKSYLNISSANCLDTGIYQCKAVSNIQGKLYSSTAQTNLNVICGPRTDYRYPSIPSKIAVALNDSFELTVRLVAFPSPLLNWYLLDTKLNFSTYVLGSSVSTNIYVPKVQKTNLGRYTLNAINNAGSHIININVVKKGKPDLPSVLHSFCGSTTANIVWTVPFDGGDRQKFQVHYWADDNGAQINKSKYLDDPGEGKSLEYETKGLREKTVYYFQIIASNSLGYSTTTVQCNTTLTYKQSSKTESSPMTTSVIAIIAVGSVICILLTIFLVCYCRNNKCCPFTKTFKVCMFTCTLCNLTFRSSQQMSNSNTTYMSQDNVVASSVTLTGDPTSNPDSETDQSDGYIVPVDDQTSNPDR</sequence>
<keyword evidence="7" id="KW-0812">Transmembrane</keyword>
<dbReference type="InterPro" id="IPR003598">
    <property type="entry name" value="Ig_sub2"/>
</dbReference>
<feature type="region of interest" description="Disordered" evidence="6">
    <location>
        <begin position="801"/>
        <end position="834"/>
    </location>
</feature>
<dbReference type="SMART" id="SM00060">
    <property type="entry name" value="FN3"/>
    <property type="match status" value="1"/>
</dbReference>
<feature type="domain" description="Fibronectin type-III" evidence="9">
    <location>
        <begin position="616"/>
        <end position="716"/>
    </location>
</feature>
<dbReference type="Proteomes" id="UP000507470">
    <property type="component" value="Unassembled WGS sequence"/>
</dbReference>
<keyword evidence="7" id="KW-1133">Transmembrane helix</keyword>
<feature type="domain" description="Ig-like" evidence="8">
    <location>
        <begin position="148"/>
        <end position="237"/>
    </location>
</feature>
<evidence type="ECO:0000313" key="10">
    <source>
        <dbReference type="EMBL" id="CAC5391986.1"/>
    </source>
</evidence>
<dbReference type="InterPro" id="IPR036179">
    <property type="entry name" value="Ig-like_dom_sf"/>
</dbReference>
<dbReference type="SMART" id="SM00409">
    <property type="entry name" value="IG"/>
    <property type="match status" value="4"/>
</dbReference>
<feature type="domain" description="Ig-like" evidence="8">
    <location>
        <begin position="427"/>
        <end position="517"/>
    </location>
</feature>
<evidence type="ECO:0000256" key="6">
    <source>
        <dbReference type="SAM" id="MobiDB-lite"/>
    </source>
</evidence>
<keyword evidence="5" id="KW-0393">Immunoglobulin domain</keyword>
<dbReference type="InterPro" id="IPR007110">
    <property type="entry name" value="Ig-like_dom"/>
</dbReference>
<accession>A0A6J8C990</accession>
<evidence type="ECO:0000259" key="9">
    <source>
        <dbReference type="PROSITE" id="PS50853"/>
    </source>
</evidence>
<organism evidence="10 11">
    <name type="scientific">Mytilus coruscus</name>
    <name type="common">Sea mussel</name>
    <dbReference type="NCBI Taxonomy" id="42192"/>
    <lineage>
        <taxon>Eukaryota</taxon>
        <taxon>Metazoa</taxon>
        <taxon>Spiralia</taxon>
        <taxon>Lophotrochozoa</taxon>
        <taxon>Mollusca</taxon>
        <taxon>Bivalvia</taxon>
        <taxon>Autobranchia</taxon>
        <taxon>Pteriomorphia</taxon>
        <taxon>Mytilida</taxon>
        <taxon>Mytiloidea</taxon>
        <taxon>Mytilidae</taxon>
        <taxon>Mytilinae</taxon>
        <taxon>Mytilus</taxon>
    </lineage>
</organism>
<keyword evidence="4" id="KW-0325">Glycoprotein</keyword>
<keyword evidence="3" id="KW-1015">Disulfide bond</keyword>
<reference evidence="10 11" key="1">
    <citation type="submission" date="2020-06" db="EMBL/GenBank/DDBJ databases">
        <authorList>
            <person name="Li R."/>
            <person name="Bekaert M."/>
        </authorList>
    </citation>
    <scope>NUCLEOTIDE SEQUENCE [LARGE SCALE GENOMIC DNA]</scope>
    <source>
        <strain evidence="11">wild</strain>
    </source>
</reference>
<feature type="compositionally biased region" description="Basic and acidic residues" evidence="6">
    <location>
        <begin position="68"/>
        <end position="89"/>
    </location>
</feature>
<dbReference type="Gene3D" id="2.60.40.10">
    <property type="entry name" value="Immunoglobulins"/>
    <property type="match status" value="5"/>
</dbReference>
<dbReference type="Pfam" id="PF13927">
    <property type="entry name" value="Ig_3"/>
    <property type="match status" value="1"/>
</dbReference>
<evidence type="ECO:0000256" key="2">
    <source>
        <dbReference type="ARBA" id="ARBA00023136"/>
    </source>
</evidence>
<evidence type="ECO:0000259" key="8">
    <source>
        <dbReference type="PROSITE" id="PS50835"/>
    </source>
</evidence>
<dbReference type="PANTHER" id="PTHR11640:SF31">
    <property type="entry name" value="IRREGULAR CHIASM C-ROUGHEST PROTEIN-RELATED"/>
    <property type="match status" value="1"/>
</dbReference>
<dbReference type="EMBL" id="CACVKT020004886">
    <property type="protein sequence ID" value="CAC5391986.1"/>
    <property type="molecule type" value="Genomic_DNA"/>
</dbReference>
<dbReference type="OrthoDB" id="6144780at2759"/>
<proteinExistence type="predicted"/>
<evidence type="ECO:0000313" key="11">
    <source>
        <dbReference type="Proteomes" id="UP000507470"/>
    </source>
</evidence>
<name>A0A6J8C990_MYTCO</name>
<evidence type="ECO:0000256" key="4">
    <source>
        <dbReference type="ARBA" id="ARBA00023180"/>
    </source>
</evidence>
<dbReference type="GO" id="GO:0005911">
    <property type="term" value="C:cell-cell junction"/>
    <property type="evidence" value="ECO:0007669"/>
    <property type="project" value="TreeGrafter"/>
</dbReference>
<evidence type="ECO:0000256" key="1">
    <source>
        <dbReference type="ARBA" id="ARBA00004479"/>
    </source>
</evidence>
<dbReference type="GO" id="GO:0050839">
    <property type="term" value="F:cell adhesion molecule binding"/>
    <property type="evidence" value="ECO:0007669"/>
    <property type="project" value="TreeGrafter"/>
</dbReference>
<evidence type="ECO:0000256" key="5">
    <source>
        <dbReference type="ARBA" id="ARBA00023319"/>
    </source>
</evidence>
<dbReference type="GO" id="GO:0005886">
    <property type="term" value="C:plasma membrane"/>
    <property type="evidence" value="ECO:0007669"/>
    <property type="project" value="TreeGrafter"/>
</dbReference>
<dbReference type="SMART" id="SM00408">
    <property type="entry name" value="IGc2"/>
    <property type="match status" value="2"/>
</dbReference>
<keyword evidence="2 7" id="KW-0472">Membrane</keyword>
<keyword evidence="11" id="KW-1185">Reference proteome</keyword>
<dbReference type="PROSITE" id="PS50835">
    <property type="entry name" value="IG_LIKE"/>
    <property type="match status" value="4"/>
</dbReference>
<dbReference type="AlphaFoldDB" id="A0A6J8C990"/>
<dbReference type="PANTHER" id="PTHR11640">
    <property type="entry name" value="NEPHRIN"/>
    <property type="match status" value="1"/>
</dbReference>
<protein>
    <submittedName>
        <fullName evidence="10">Uncharacterized protein</fullName>
    </submittedName>
</protein>
<comment type="subcellular location">
    <subcellularLocation>
        <location evidence="1">Membrane</location>
        <topology evidence="1">Single-pass type I membrane protein</topology>
    </subcellularLocation>
</comment>
<feature type="region of interest" description="Disordered" evidence="6">
    <location>
        <begin position="58"/>
        <end position="94"/>
    </location>
</feature>
<dbReference type="InterPro" id="IPR051275">
    <property type="entry name" value="Cell_adhesion_signaling"/>
</dbReference>
<dbReference type="PROSITE" id="PS50853">
    <property type="entry name" value="FN3"/>
    <property type="match status" value="1"/>
</dbReference>